<dbReference type="InterPro" id="IPR038352">
    <property type="entry name" value="Imelysin_sf"/>
</dbReference>
<gene>
    <name evidence="1" type="ORF">B0682_03120</name>
</gene>
<accession>A0A1T0CH35</accession>
<proteinExistence type="predicted"/>
<dbReference type="AlphaFoldDB" id="A0A1T0CH35"/>
<evidence type="ECO:0000313" key="2">
    <source>
        <dbReference type="Proteomes" id="UP000191094"/>
    </source>
</evidence>
<comment type="caution">
    <text evidence="1">The sequence shown here is derived from an EMBL/GenBank/DDBJ whole genome shotgun (WGS) entry which is preliminary data.</text>
</comment>
<reference evidence="1 2" key="1">
    <citation type="submission" date="2017-02" db="EMBL/GenBank/DDBJ databases">
        <title>Draft genome sequence of Moraxella lincolnii CCUG 9405T type strain.</title>
        <authorList>
            <person name="Salva-Serra F."/>
            <person name="Engstrom-Jakobsson H."/>
            <person name="Thorell K."/>
            <person name="Jaen-Luchoro D."/>
            <person name="Gonzales-Siles L."/>
            <person name="Karlsson R."/>
            <person name="Yazdan S."/>
            <person name="Boulund F."/>
            <person name="Johnning A."/>
            <person name="Engstrand L."/>
            <person name="Kristiansson E."/>
            <person name="Moore E."/>
        </authorList>
    </citation>
    <scope>NUCLEOTIDE SEQUENCE [LARGE SCALE GENOMIC DNA]</scope>
    <source>
        <strain evidence="1 2">CCUG 9405</strain>
    </source>
</reference>
<protein>
    <recommendedName>
        <fullName evidence="3">Imelysin-like domain-containing protein</fullName>
    </recommendedName>
</protein>
<dbReference type="STRING" id="90241.B0682_03120"/>
<dbReference type="Gene3D" id="1.20.1420.20">
    <property type="entry name" value="M75 peptidase, HXXE motif"/>
    <property type="match status" value="1"/>
</dbReference>
<dbReference type="EMBL" id="MUYT01000004">
    <property type="protein sequence ID" value="OOS21662.1"/>
    <property type="molecule type" value="Genomic_DNA"/>
</dbReference>
<evidence type="ECO:0008006" key="3">
    <source>
        <dbReference type="Google" id="ProtNLM"/>
    </source>
</evidence>
<keyword evidence="2" id="KW-1185">Reference proteome</keyword>
<sequence>MPHAIKHLGLIIIIAVGLSTLAIAQQEQDSHQQHEQKHHEQEQQALASIYDNVLQKNANIALNSCQQLATTLQQSTAGVRSQTIDEHFKDLALNWKKVEATYIAGDFDVHVIDTPRYIDIFHIGNENIHEQMQKVLSSHSKPEVALFKNSYKTINALEVVLYQDEHLNQRDLHIAHAISQHICQHLDTIKHTYQHKRVDYLNQPKLSLSKIINTLANQSHFLKEWRIADVAGLSKKYQNNPDKKRAEFYLSGLSVNAIDAILQAQSELIDQQDYFNLVDITQLYHAQKPLNDNQKLLKDARHQIQHLTIDELAMDNHKSTQLYDTIHQLQIGYYQHLIHALPIQPVILEADGD</sequence>
<organism evidence="1 2">
    <name type="scientific">Lwoffella lincolnii</name>
    <dbReference type="NCBI Taxonomy" id="90241"/>
    <lineage>
        <taxon>Bacteria</taxon>
        <taxon>Pseudomonadati</taxon>
        <taxon>Pseudomonadota</taxon>
        <taxon>Gammaproteobacteria</taxon>
        <taxon>Moraxellales</taxon>
        <taxon>Moraxellaceae</taxon>
        <taxon>Lwoffella</taxon>
    </lineage>
</organism>
<evidence type="ECO:0000313" key="1">
    <source>
        <dbReference type="EMBL" id="OOS21662.1"/>
    </source>
</evidence>
<dbReference type="RefSeq" id="WP_078306624.1">
    <property type="nucleotide sequence ID" value="NZ_CP147511.1"/>
</dbReference>
<dbReference type="OrthoDB" id="9771468at2"/>
<name>A0A1T0CH35_9GAMM</name>
<dbReference type="Proteomes" id="UP000191094">
    <property type="component" value="Unassembled WGS sequence"/>
</dbReference>